<evidence type="ECO:0000313" key="1">
    <source>
        <dbReference type="EMBL" id="MBK1834879.1"/>
    </source>
</evidence>
<proteinExistence type="predicted"/>
<dbReference type="AlphaFoldDB" id="A0A934RTQ9"/>
<organism evidence="1 2">
    <name type="scientific">Roseibacillus ishigakijimensis</name>
    <dbReference type="NCBI Taxonomy" id="454146"/>
    <lineage>
        <taxon>Bacteria</taxon>
        <taxon>Pseudomonadati</taxon>
        <taxon>Verrucomicrobiota</taxon>
        <taxon>Verrucomicrobiia</taxon>
        <taxon>Verrucomicrobiales</taxon>
        <taxon>Verrucomicrobiaceae</taxon>
        <taxon>Roseibacillus</taxon>
    </lineage>
</organism>
<comment type="caution">
    <text evidence="1">The sequence shown here is derived from an EMBL/GenBank/DDBJ whole genome shotgun (WGS) entry which is preliminary data.</text>
</comment>
<dbReference type="EMBL" id="JAENIO010000034">
    <property type="protein sequence ID" value="MBK1834879.1"/>
    <property type="molecule type" value="Genomic_DNA"/>
</dbReference>
<keyword evidence="2" id="KW-1185">Reference proteome</keyword>
<sequence length="246" mass="28039">MPSRQFFLLLLTVLPLWGQSQGPTVTAPSAHRRASQAPAMQGGIPRYPWHLGTTATIFWIGEKPTSRNPTPNNKSSWDVNWQANYGGYDDPDPSARRGYLPKAFTPKLNPFYIALPYNDVVNHRMHKPEASKVIPWFARYRPEPGKTVCRGRWVEIARNGKVCYAQWEDCGPFNTTDWEFVFMNKPPKNTKNGGAGIDVSPAVRDYMGLKSGQKVHWRFVEIEHVPRGPWCLYGSNNPFVNPRARR</sequence>
<name>A0A934RTQ9_9BACT</name>
<reference evidence="1" key="1">
    <citation type="submission" date="2021-01" db="EMBL/GenBank/DDBJ databases">
        <title>Modified the classification status of verrucomicrobia.</title>
        <authorList>
            <person name="Feng X."/>
        </authorList>
    </citation>
    <scope>NUCLEOTIDE SEQUENCE</scope>
    <source>
        <strain evidence="1">KCTC 12986</strain>
    </source>
</reference>
<dbReference type="RefSeq" id="WP_377173890.1">
    <property type="nucleotide sequence ID" value="NZ_JBHUJA010000009.1"/>
</dbReference>
<accession>A0A934RTQ9</accession>
<dbReference type="Proteomes" id="UP000604083">
    <property type="component" value="Unassembled WGS sequence"/>
</dbReference>
<evidence type="ECO:0000313" key="2">
    <source>
        <dbReference type="Proteomes" id="UP000604083"/>
    </source>
</evidence>
<protein>
    <submittedName>
        <fullName evidence="1">Uncharacterized protein</fullName>
    </submittedName>
</protein>
<gene>
    <name evidence="1" type="ORF">JIN78_12485</name>
</gene>